<feature type="region of interest" description="Disordered" evidence="1">
    <location>
        <begin position="457"/>
        <end position="493"/>
    </location>
</feature>
<keyword evidence="4" id="KW-1185">Reference proteome</keyword>
<gene>
    <name evidence="2" type="ORF">DME_LOCUS4392</name>
</gene>
<feature type="region of interest" description="Disordered" evidence="1">
    <location>
        <begin position="553"/>
        <end position="575"/>
    </location>
</feature>
<accession>A0A158Q2H2</accession>
<name>A0A158Q2H2_DRAME</name>
<sequence>MKLSDSLVNMIGDFANMNRRPQFKPKSDSSSRRSSTLDRTPIDHKTARNPFARRHSLNLSVGVSLHRGTETANLHGSDHAMVRVKISIKLTTCKKQYIPRSFNYFKLKDSGKGTMALFRRLHKATITWETVNEMNWDNNDVAVKDELPPINVHRRFPRRQSLACTSSSDDDDPNDIDPLSDASKTSHEGKQSRRQSEPVLHQYNIFHKKLAHLRDLSKLNSVDVEEDEAEIAEKSRRSSAANECSAIKKENMMPKVAHRNVSSSTYMRCPLQHRASVIYIDDNDYEAPESDISEVTEDISKTAGDNVEIDKYISGTMNFDTTETSKIVKNISGAVKDASGSTAKDKTKNIATKPDTSADIDTYEITEDISKPLKDSKDTVKEKVKEKTYVAKLKIAEKINTSPIVEDISKTTERDSFVSDSEDTVKDKAKSTAKAKGIDSGNIKDIKIAENISEAIKDASKSTESIEDANSVENEISSEETESNDTPKKDTTDASISVITEDISNTVKDVLNVIKDSMNMTTEISSVVRNTKNFAKNISEIANIAKHDKQDIEAIDGDQTRERSNDSLKDFQIHL</sequence>
<evidence type="ECO:0000256" key="1">
    <source>
        <dbReference type="SAM" id="MobiDB-lite"/>
    </source>
</evidence>
<organism evidence="3 5">
    <name type="scientific">Dracunculus medinensis</name>
    <name type="common">Guinea worm</name>
    <dbReference type="NCBI Taxonomy" id="318479"/>
    <lineage>
        <taxon>Eukaryota</taxon>
        <taxon>Metazoa</taxon>
        <taxon>Ecdysozoa</taxon>
        <taxon>Nematoda</taxon>
        <taxon>Chromadorea</taxon>
        <taxon>Rhabditida</taxon>
        <taxon>Spirurina</taxon>
        <taxon>Dracunculoidea</taxon>
        <taxon>Dracunculidae</taxon>
        <taxon>Dracunculus</taxon>
    </lineage>
</organism>
<evidence type="ECO:0000313" key="3">
    <source>
        <dbReference type="Proteomes" id="UP000038040"/>
    </source>
</evidence>
<dbReference type="Proteomes" id="UP000038040">
    <property type="component" value="Unplaced"/>
</dbReference>
<evidence type="ECO:0000313" key="5">
    <source>
        <dbReference type="WBParaSite" id="DME_0000003201-mRNA-1"/>
    </source>
</evidence>
<evidence type="ECO:0000313" key="2">
    <source>
        <dbReference type="EMBL" id="VDN54419.1"/>
    </source>
</evidence>
<protein>
    <submittedName>
        <fullName evidence="5">C2 NT-type domain-containing protein</fullName>
    </submittedName>
</protein>
<reference evidence="5" key="1">
    <citation type="submission" date="2016-04" db="UniProtKB">
        <authorList>
            <consortium name="WormBaseParasite"/>
        </authorList>
    </citation>
    <scope>IDENTIFICATION</scope>
</reference>
<dbReference type="OrthoDB" id="5868596at2759"/>
<dbReference type="EMBL" id="UYYG01001150">
    <property type="protein sequence ID" value="VDN54419.1"/>
    <property type="molecule type" value="Genomic_DNA"/>
</dbReference>
<dbReference type="AlphaFoldDB" id="A0A158Q2H2"/>
<feature type="region of interest" description="Disordered" evidence="1">
    <location>
        <begin position="161"/>
        <end position="199"/>
    </location>
</feature>
<dbReference type="WBParaSite" id="DME_0000003201-mRNA-1">
    <property type="protein sequence ID" value="DME_0000003201-mRNA-1"/>
    <property type="gene ID" value="DME_0000003201"/>
</dbReference>
<reference evidence="2 4" key="2">
    <citation type="submission" date="2018-11" db="EMBL/GenBank/DDBJ databases">
        <authorList>
            <consortium name="Pathogen Informatics"/>
        </authorList>
    </citation>
    <scope>NUCLEOTIDE SEQUENCE [LARGE SCALE GENOMIC DNA]</scope>
</reference>
<feature type="compositionally biased region" description="Basic and acidic residues" evidence="1">
    <location>
        <begin position="184"/>
        <end position="196"/>
    </location>
</feature>
<proteinExistence type="predicted"/>
<feature type="region of interest" description="Disordered" evidence="1">
    <location>
        <begin position="18"/>
        <end position="51"/>
    </location>
</feature>
<dbReference type="Proteomes" id="UP000274756">
    <property type="component" value="Unassembled WGS sequence"/>
</dbReference>
<evidence type="ECO:0000313" key="4">
    <source>
        <dbReference type="Proteomes" id="UP000274756"/>
    </source>
</evidence>